<sequence length="292" mass="33517">MTLNDRERLPILRSLIQSRFTAFCYDSHQGNRNIDRLVREAILYECGDRNEVVTMLGTLDGMADAPNMQQLKTWRSLITKDILMDLIVPLHNPPRQRRNLISLSTQLQHRMMTSNRLATQYGFSPIVASVLEIFRLDCLLEAALLAIGLNLIHFSEEREVWWWISEIATTRASAPVASLSFKAIWAQTWAYIASAMQNCRQLDRKQGSCGLKEVAKLFREARESLDGLLLQQPRNLRAASRIVSLQQALEHNVRLIDKLGTEQNLMWDLKTNDREGRWIMLLLATNTASLNE</sequence>
<proteinExistence type="predicted"/>
<dbReference type="RefSeq" id="XP_064722331.1">
    <property type="nucleotide sequence ID" value="XM_064866259.1"/>
</dbReference>
<dbReference type="GeneID" id="89991209"/>
<evidence type="ECO:0000313" key="1">
    <source>
        <dbReference type="EMBL" id="WVO23092.1"/>
    </source>
</evidence>
<dbReference type="EMBL" id="CP143812">
    <property type="protein sequence ID" value="WVO23092.1"/>
    <property type="molecule type" value="Genomic_DNA"/>
</dbReference>
<keyword evidence="2" id="KW-1185">Reference proteome</keyword>
<reference evidence="1 2" key="1">
    <citation type="submission" date="2024-01" db="EMBL/GenBank/DDBJ databases">
        <title>Comparative genomics of Cryptococcus and Kwoniella reveals pathogenesis evolution and contrasting modes of karyotype evolution via chromosome fusion or intercentromeric recombination.</title>
        <authorList>
            <person name="Coelho M.A."/>
            <person name="David-Palma M."/>
            <person name="Shea T."/>
            <person name="Bowers K."/>
            <person name="McGinley-Smith S."/>
            <person name="Mohammad A.W."/>
            <person name="Gnirke A."/>
            <person name="Yurkov A.M."/>
            <person name="Nowrousian M."/>
            <person name="Sun S."/>
            <person name="Cuomo C.A."/>
            <person name="Heitman J."/>
        </authorList>
    </citation>
    <scope>NUCLEOTIDE SEQUENCE [LARGE SCALE GENOMIC DNA]</scope>
    <source>
        <strain evidence="1 2">7685027</strain>
    </source>
</reference>
<accession>A0ABZ2AX16</accession>
<protein>
    <submittedName>
        <fullName evidence="1">Uncharacterized protein</fullName>
    </submittedName>
</protein>
<name>A0ABZ2AX16_9TREE</name>
<organism evidence="1 2">
    <name type="scientific">Cryptococcus decagattii</name>
    <dbReference type="NCBI Taxonomy" id="1859122"/>
    <lineage>
        <taxon>Eukaryota</taxon>
        <taxon>Fungi</taxon>
        <taxon>Dikarya</taxon>
        <taxon>Basidiomycota</taxon>
        <taxon>Agaricomycotina</taxon>
        <taxon>Tremellomycetes</taxon>
        <taxon>Tremellales</taxon>
        <taxon>Cryptococcaceae</taxon>
        <taxon>Cryptococcus</taxon>
        <taxon>Cryptococcus gattii species complex</taxon>
    </lineage>
</organism>
<dbReference type="Proteomes" id="UP001432216">
    <property type="component" value="Chromosome 7"/>
</dbReference>
<gene>
    <name evidence="1" type="ORF">IAS62_004437</name>
</gene>
<evidence type="ECO:0000313" key="2">
    <source>
        <dbReference type="Proteomes" id="UP001432216"/>
    </source>
</evidence>